<dbReference type="InterPro" id="IPR001638">
    <property type="entry name" value="Solute-binding_3/MltF_N"/>
</dbReference>
<organism evidence="4 5">
    <name type="scientific">Paractinoplanes rhizophilus</name>
    <dbReference type="NCBI Taxonomy" id="1416877"/>
    <lineage>
        <taxon>Bacteria</taxon>
        <taxon>Bacillati</taxon>
        <taxon>Actinomycetota</taxon>
        <taxon>Actinomycetes</taxon>
        <taxon>Micromonosporales</taxon>
        <taxon>Micromonosporaceae</taxon>
        <taxon>Paractinoplanes</taxon>
    </lineage>
</organism>
<dbReference type="PANTHER" id="PTHR35936:SF17">
    <property type="entry name" value="ARGININE-BINDING EXTRACELLULAR PROTEIN ARTP"/>
    <property type="match status" value="1"/>
</dbReference>
<feature type="chain" id="PRO_5046046695" evidence="2">
    <location>
        <begin position="26"/>
        <end position="292"/>
    </location>
</feature>
<protein>
    <submittedName>
        <fullName evidence="4">ABC transporter substrate-binding protein</fullName>
    </submittedName>
</protein>
<evidence type="ECO:0000256" key="2">
    <source>
        <dbReference type="SAM" id="SignalP"/>
    </source>
</evidence>
<dbReference type="SUPFAM" id="SSF53850">
    <property type="entry name" value="Periplasmic binding protein-like II"/>
    <property type="match status" value="1"/>
</dbReference>
<evidence type="ECO:0000256" key="1">
    <source>
        <dbReference type="ARBA" id="ARBA00022729"/>
    </source>
</evidence>
<gene>
    <name evidence="4" type="ORF">ACFQS1_09270</name>
</gene>
<keyword evidence="5" id="KW-1185">Reference proteome</keyword>
<dbReference type="Pfam" id="PF00497">
    <property type="entry name" value="SBP_bac_3"/>
    <property type="match status" value="1"/>
</dbReference>
<dbReference type="PROSITE" id="PS51257">
    <property type="entry name" value="PROKAR_LIPOPROTEIN"/>
    <property type="match status" value="1"/>
</dbReference>
<dbReference type="EMBL" id="JBHTBJ010000005">
    <property type="protein sequence ID" value="MFC7274167.1"/>
    <property type="molecule type" value="Genomic_DNA"/>
</dbReference>
<name>A0ABW2HLV6_9ACTN</name>
<feature type="signal peptide" evidence="2">
    <location>
        <begin position="1"/>
        <end position="25"/>
    </location>
</feature>
<sequence length="292" mass="30795">MKKVLSALATVALLAGCASTPEAEAAAVDDSLRFDQTLHDKLPAAVRNTGTIRFVTDASYPPMEQFAPDGRTIVGFEPDLADALGRVLGVKIQMVTGAFQTALDRVADGTYDGVMSAMTDTADREKKADFVNYFSAGTSIIVQRGNPAAIAELTNLCGQVIATEQGTVQADLLHRSQSGCGDRPMKINEYKTNADALLQLRTGRAVAVLNDYPAAAYLASDSRTSNYYELASAAQYEPGLIGIPIAKGNTELRDAVKAALDQVISSGVYADLLTRWGLTNGAVKSAVVNGAV</sequence>
<evidence type="ECO:0000259" key="3">
    <source>
        <dbReference type="SMART" id="SM00062"/>
    </source>
</evidence>
<dbReference type="CDD" id="cd01004">
    <property type="entry name" value="PBP2_MidA_like"/>
    <property type="match status" value="1"/>
</dbReference>
<keyword evidence="1 2" id="KW-0732">Signal</keyword>
<evidence type="ECO:0000313" key="5">
    <source>
        <dbReference type="Proteomes" id="UP001596548"/>
    </source>
</evidence>
<dbReference type="PANTHER" id="PTHR35936">
    <property type="entry name" value="MEMBRANE-BOUND LYTIC MUREIN TRANSGLYCOSYLASE F"/>
    <property type="match status" value="1"/>
</dbReference>
<comment type="caution">
    <text evidence="4">The sequence shown here is derived from an EMBL/GenBank/DDBJ whole genome shotgun (WGS) entry which is preliminary data.</text>
</comment>
<dbReference type="SMART" id="SM00062">
    <property type="entry name" value="PBPb"/>
    <property type="match status" value="1"/>
</dbReference>
<evidence type="ECO:0000313" key="4">
    <source>
        <dbReference type="EMBL" id="MFC7274167.1"/>
    </source>
</evidence>
<proteinExistence type="predicted"/>
<accession>A0ABW2HLV6</accession>
<dbReference type="RefSeq" id="WP_378965823.1">
    <property type="nucleotide sequence ID" value="NZ_JBHTBJ010000005.1"/>
</dbReference>
<feature type="domain" description="Solute-binding protein family 3/N-terminal" evidence="3">
    <location>
        <begin position="51"/>
        <end position="280"/>
    </location>
</feature>
<reference evidence="5" key="1">
    <citation type="journal article" date="2019" name="Int. J. Syst. Evol. Microbiol.">
        <title>The Global Catalogue of Microorganisms (GCM) 10K type strain sequencing project: providing services to taxonomists for standard genome sequencing and annotation.</title>
        <authorList>
            <consortium name="The Broad Institute Genomics Platform"/>
            <consortium name="The Broad Institute Genome Sequencing Center for Infectious Disease"/>
            <person name="Wu L."/>
            <person name="Ma J."/>
        </authorList>
    </citation>
    <scope>NUCLEOTIDE SEQUENCE [LARGE SCALE GENOMIC DNA]</scope>
    <source>
        <strain evidence="5">XZYJT-10</strain>
    </source>
</reference>
<dbReference type="Gene3D" id="3.40.190.10">
    <property type="entry name" value="Periplasmic binding protein-like II"/>
    <property type="match status" value="2"/>
</dbReference>
<dbReference type="Proteomes" id="UP001596548">
    <property type="component" value="Unassembled WGS sequence"/>
</dbReference>